<proteinExistence type="predicted"/>
<name>A0ABQ3QWX8_9ACTN</name>
<gene>
    <name evidence="2" type="ORF">Sviol_61950</name>
</gene>
<evidence type="ECO:0000256" key="1">
    <source>
        <dbReference type="SAM" id="MobiDB-lite"/>
    </source>
</evidence>
<comment type="caution">
    <text evidence="2">The sequence shown here is derived from an EMBL/GenBank/DDBJ whole genome shotgun (WGS) entry which is preliminary data.</text>
</comment>
<protein>
    <submittedName>
        <fullName evidence="2">Uncharacterized protein</fullName>
    </submittedName>
</protein>
<evidence type="ECO:0000313" key="3">
    <source>
        <dbReference type="Proteomes" id="UP001050808"/>
    </source>
</evidence>
<dbReference type="EMBL" id="BNDY01000017">
    <property type="protein sequence ID" value="GHI41787.1"/>
    <property type="molecule type" value="Genomic_DNA"/>
</dbReference>
<accession>A0ABQ3QWX8</accession>
<sequence length="138" mass="13673">MACPSAIEKGRADPVRNSVSTPVTGPGAPSGTHISDDTSARASTGVPEGSWPKPSMSSGCTWSAPLPARAASRTNGQLAGSWPATACRSGAAAGSGGPRTTVRRSAPSTRSATIQSANRPQSTRAAPESADSRSPGGS</sequence>
<dbReference type="Proteomes" id="UP001050808">
    <property type="component" value="Unassembled WGS sequence"/>
</dbReference>
<feature type="compositionally biased region" description="Low complexity" evidence="1">
    <location>
        <begin position="83"/>
        <end position="92"/>
    </location>
</feature>
<evidence type="ECO:0000313" key="2">
    <source>
        <dbReference type="EMBL" id="GHI41787.1"/>
    </source>
</evidence>
<reference evidence="2" key="1">
    <citation type="submission" date="2024-05" db="EMBL/GenBank/DDBJ databases">
        <title>Whole genome shotgun sequence of Streptomyces violascens NBRC 12920.</title>
        <authorList>
            <person name="Komaki H."/>
            <person name="Tamura T."/>
        </authorList>
    </citation>
    <scope>NUCLEOTIDE SEQUENCE</scope>
    <source>
        <strain evidence="2">NBRC 12920</strain>
    </source>
</reference>
<feature type="region of interest" description="Disordered" evidence="1">
    <location>
        <begin position="1"/>
        <end position="138"/>
    </location>
</feature>
<organism evidence="2 3">
    <name type="scientific">Streptomyces violascens</name>
    <dbReference type="NCBI Taxonomy" id="67381"/>
    <lineage>
        <taxon>Bacteria</taxon>
        <taxon>Bacillati</taxon>
        <taxon>Actinomycetota</taxon>
        <taxon>Actinomycetes</taxon>
        <taxon>Kitasatosporales</taxon>
        <taxon>Streptomycetaceae</taxon>
        <taxon>Streptomyces</taxon>
    </lineage>
</organism>
<keyword evidence="3" id="KW-1185">Reference proteome</keyword>
<feature type="compositionally biased region" description="Polar residues" evidence="1">
    <location>
        <begin position="106"/>
        <end position="124"/>
    </location>
</feature>